<dbReference type="RefSeq" id="WP_274512230.1">
    <property type="nucleotide sequence ID" value="NZ_CP082270.1"/>
</dbReference>
<evidence type="ECO:0000313" key="1">
    <source>
        <dbReference type="EMBL" id="WDM64837.1"/>
    </source>
</evidence>
<reference evidence="1 2" key="1">
    <citation type="submission" date="2021-08" db="EMBL/GenBank/DDBJ databases">
        <title>Stenotrophomonas forensis sp. nov., isolated from contaminated viral transport media.</title>
        <authorList>
            <person name="Nguyen S.V."/>
            <person name="Edwards D."/>
            <person name="Scott S."/>
            <person name="Doss J."/>
            <person name="Merid S."/>
            <person name="Zelaya E."/>
            <person name="Maza C."/>
            <person name="Mann M."/>
            <person name="Hamilton B."/>
            <person name="Blackwell R."/>
            <person name="Tran A."/>
            <person name="Hauser J."/>
        </authorList>
    </citation>
    <scope>NUCLEOTIDE SEQUENCE [LARGE SCALE GENOMIC DNA]</scope>
    <source>
        <strain evidence="1 2">DFS-20110405</strain>
    </source>
</reference>
<name>A0ABY7Y4D1_9GAMM</name>
<gene>
    <name evidence="1" type="ORF">K5L94_05990</name>
</gene>
<organism evidence="1 2">
    <name type="scientific">Stenotrophomonas forensis</name>
    <dbReference type="NCBI Taxonomy" id="2871169"/>
    <lineage>
        <taxon>Bacteria</taxon>
        <taxon>Pseudomonadati</taxon>
        <taxon>Pseudomonadota</taxon>
        <taxon>Gammaproteobacteria</taxon>
        <taxon>Lysobacterales</taxon>
        <taxon>Lysobacteraceae</taxon>
        <taxon>Stenotrophomonas</taxon>
        <taxon>Stenotrophomonas maltophilia group</taxon>
    </lineage>
</organism>
<dbReference type="EMBL" id="CP082270">
    <property type="protein sequence ID" value="WDM64837.1"/>
    <property type="molecule type" value="Genomic_DNA"/>
</dbReference>
<dbReference type="Proteomes" id="UP001216828">
    <property type="component" value="Chromosome"/>
</dbReference>
<sequence>MALRQHEIRLIPVVNEGGVKLLPGIVVNVKAKIIGVLLTCDAGAGFDTIGAVGPSIRSYSGSSRMFDDTVAYDK</sequence>
<proteinExistence type="predicted"/>
<protein>
    <submittedName>
        <fullName evidence="1">Uncharacterized protein</fullName>
    </submittedName>
</protein>
<evidence type="ECO:0000313" key="2">
    <source>
        <dbReference type="Proteomes" id="UP001216828"/>
    </source>
</evidence>
<accession>A0ABY7Y4D1</accession>
<keyword evidence="2" id="KW-1185">Reference proteome</keyword>